<evidence type="ECO:0000256" key="3">
    <source>
        <dbReference type="ARBA" id="ARBA00012438"/>
    </source>
</evidence>
<dbReference type="PANTHER" id="PTHR45528">
    <property type="entry name" value="SENSOR HISTIDINE KINASE CPXA"/>
    <property type="match status" value="1"/>
</dbReference>
<evidence type="ECO:0000256" key="10">
    <source>
        <dbReference type="ARBA" id="ARBA00023136"/>
    </source>
</evidence>
<dbReference type="InterPro" id="IPR050398">
    <property type="entry name" value="HssS/ArlS-like"/>
</dbReference>
<dbReference type="RefSeq" id="WP_072988556.1">
    <property type="nucleotide sequence ID" value="NZ_FQZB01000011.1"/>
</dbReference>
<dbReference type="InterPro" id="IPR003661">
    <property type="entry name" value="HisK_dim/P_dom"/>
</dbReference>
<dbReference type="Gene3D" id="3.30.565.10">
    <property type="entry name" value="Histidine kinase-like ATPase, C-terminal domain"/>
    <property type="match status" value="1"/>
</dbReference>
<dbReference type="GO" id="GO:0005886">
    <property type="term" value="C:plasma membrane"/>
    <property type="evidence" value="ECO:0007669"/>
    <property type="project" value="TreeGrafter"/>
</dbReference>
<dbReference type="Proteomes" id="UP000184310">
    <property type="component" value="Unassembled WGS sequence"/>
</dbReference>
<name>A0A1M6MNC7_9CLOT</name>
<keyword evidence="9" id="KW-0902">Two-component regulatory system</keyword>
<feature type="domain" description="HAMP" evidence="14">
    <location>
        <begin position="194"/>
        <end position="247"/>
    </location>
</feature>
<dbReference type="PANTHER" id="PTHR45528:SF10">
    <property type="entry name" value="METHYL-ACCEPTING CHEMOTAXIS PROTEIN"/>
    <property type="match status" value="1"/>
</dbReference>
<dbReference type="InterPro" id="IPR003660">
    <property type="entry name" value="HAMP_dom"/>
</dbReference>
<dbReference type="SMART" id="SM00388">
    <property type="entry name" value="HisKA"/>
    <property type="match status" value="1"/>
</dbReference>
<dbReference type="Gene3D" id="6.10.340.10">
    <property type="match status" value="1"/>
</dbReference>
<dbReference type="InterPro" id="IPR036097">
    <property type="entry name" value="HisK_dim/P_sf"/>
</dbReference>
<evidence type="ECO:0000256" key="2">
    <source>
        <dbReference type="ARBA" id="ARBA00004141"/>
    </source>
</evidence>
<keyword evidence="5" id="KW-0808">Transferase</keyword>
<dbReference type="CDD" id="cd00082">
    <property type="entry name" value="HisKA"/>
    <property type="match status" value="1"/>
</dbReference>
<feature type="transmembrane region" description="Helical" evidence="12">
    <location>
        <begin position="170"/>
        <end position="193"/>
    </location>
</feature>
<dbReference type="Pfam" id="PF00512">
    <property type="entry name" value="HisKA"/>
    <property type="match status" value="1"/>
</dbReference>
<dbReference type="FunFam" id="1.10.287.130:FF:000001">
    <property type="entry name" value="Two-component sensor histidine kinase"/>
    <property type="match status" value="1"/>
</dbReference>
<organism evidence="15 16">
    <name type="scientific">Clostridium cavendishii DSM 21758</name>
    <dbReference type="NCBI Taxonomy" id="1121302"/>
    <lineage>
        <taxon>Bacteria</taxon>
        <taxon>Bacillati</taxon>
        <taxon>Bacillota</taxon>
        <taxon>Clostridia</taxon>
        <taxon>Eubacteriales</taxon>
        <taxon>Clostridiaceae</taxon>
        <taxon>Clostridium</taxon>
    </lineage>
</organism>
<dbReference type="OrthoDB" id="9786919at2"/>
<dbReference type="PRINTS" id="PR00344">
    <property type="entry name" value="BCTRLSENSOR"/>
</dbReference>
<dbReference type="SUPFAM" id="SSF55874">
    <property type="entry name" value="ATPase domain of HSP90 chaperone/DNA topoisomerase II/histidine kinase"/>
    <property type="match status" value="1"/>
</dbReference>
<keyword evidence="10 12" id="KW-0472">Membrane</keyword>
<dbReference type="InterPro" id="IPR036890">
    <property type="entry name" value="HATPase_C_sf"/>
</dbReference>
<dbReference type="CDD" id="cd06225">
    <property type="entry name" value="HAMP"/>
    <property type="match status" value="1"/>
</dbReference>
<gene>
    <name evidence="15" type="ORF">SAMN02745163_02702</name>
</gene>
<evidence type="ECO:0000259" key="14">
    <source>
        <dbReference type="PROSITE" id="PS50885"/>
    </source>
</evidence>
<keyword evidence="4" id="KW-0597">Phosphoprotein</keyword>
<evidence type="ECO:0000256" key="4">
    <source>
        <dbReference type="ARBA" id="ARBA00022553"/>
    </source>
</evidence>
<sequence>MKNKKLKNKILIRVGLLLIIAGIILNLIIKGIIEHNESNVIKNDINIKKNNSIDMIEQFFVINDKPLNEENLVFYSAEICKKLSNYFNATVGIYDINGEFGNKTIVGTEDKSINEHIIKAKSNKSYIVFNDKLDDNKAYFAYPLYIKGDFLGIVEIIPEYKELMKNNKSLYYLFTITEFIFVFLLLIFIYLIISRSTKGLEDLQKGVKEVSKGNYNYEIAVKKNDDEVEELAKEYNEMRDKIKRQIGDIHNFENSRREFFCNITHELKTPLTSITGYAELLKDNYYNDILRDRAISSMISESNKLNNMICNILEASKGQVLCKSNETIQVGLLLKETIEEMKIRLNYKHISIDFKIEDCNIIGVEDEIKSVFINILENAIKYSKDDEEIKVITKIIDSFYEIQVINKTLNLDDNFKYRAFEPFVRGENSLNDDRGNGLGLYICKYIIEEHGGSIKMDIKNNEVKINIRLIAM</sequence>
<dbReference type="PROSITE" id="PS50109">
    <property type="entry name" value="HIS_KIN"/>
    <property type="match status" value="1"/>
</dbReference>
<evidence type="ECO:0000313" key="15">
    <source>
        <dbReference type="EMBL" id="SHJ84944.1"/>
    </source>
</evidence>
<evidence type="ECO:0000259" key="13">
    <source>
        <dbReference type="PROSITE" id="PS50109"/>
    </source>
</evidence>
<accession>A0A1M6MNC7</accession>
<feature type="coiled-coil region" evidence="11">
    <location>
        <begin position="221"/>
        <end position="248"/>
    </location>
</feature>
<dbReference type="SMART" id="SM00304">
    <property type="entry name" value="HAMP"/>
    <property type="match status" value="1"/>
</dbReference>
<dbReference type="Pfam" id="PF02518">
    <property type="entry name" value="HATPase_c"/>
    <property type="match status" value="1"/>
</dbReference>
<evidence type="ECO:0000256" key="8">
    <source>
        <dbReference type="ARBA" id="ARBA00022989"/>
    </source>
</evidence>
<dbReference type="SUPFAM" id="SSF47384">
    <property type="entry name" value="Homodimeric domain of signal transducing histidine kinase"/>
    <property type="match status" value="1"/>
</dbReference>
<keyword evidence="11" id="KW-0175">Coiled coil</keyword>
<dbReference type="EC" id="2.7.13.3" evidence="3"/>
<comment type="catalytic activity">
    <reaction evidence="1">
        <text>ATP + protein L-histidine = ADP + protein N-phospho-L-histidine.</text>
        <dbReference type="EC" id="2.7.13.3"/>
    </reaction>
</comment>
<dbReference type="SUPFAM" id="SSF158472">
    <property type="entry name" value="HAMP domain-like"/>
    <property type="match status" value="1"/>
</dbReference>
<dbReference type="InterPro" id="IPR003594">
    <property type="entry name" value="HATPase_dom"/>
</dbReference>
<evidence type="ECO:0000313" key="16">
    <source>
        <dbReference type="Proteomes" id="UP000184310"/>
    </source>
</evidence>
<evidence type="ECO:0000256" key="6">
    <source>
        <dbReference type="ARBA" id="ARBA00022692"/>
    </source>
</evidence>
<evidence type="ECO:0000256" key="11">
    <source>
        <dbReference type="SAM" id="Coils"/>
    </source>
</evidence>
<dbReference type="PROSITE" id="PS50885">
    <property type="entry name" value="HAMP"/>
    <property type="match status" value="1"/>
</dbReference>
<feature type="domain" description="Histidine kinase" evidence="13">
    <location>
        <begin position="262"/>
        <end position="472"/>
    </location>
</feature>
<keyword evidence="6 12" id="KW-0812">Transmembrane</keyword>
<evidence type="ECO:0000256" key="7">
    <source>
        <dbReference type="ARBA" id="ARBA00022777"/>
    </source>
</evidence>
<dbReference type="SMART" id="SM00387">
    <property type="entry name" value="HATPase_c"/>
    <property type="match status" value="1"/>
</dbReference>
<comment type="subcellular location">
    <subcellularLocation>
        <location evidence="2">Membrane</location>
        <topology evidence="2">Multi-pass membrane protein</topology>
    </subcellularLocation>
</comment>
<evidence type="ECO:0000256" key="1">
    <source>
        <dbReference type="ARBA" id="ARBA00000085"/>
    </source>
</evidence>
<dbReference type="EMBL" id="FQZB01000011">
    <property type="protein sequence ID" value="SHJ84944.1"/>
    <property type="molecule type" value="Genomic_DNA"/>
</dbReference>
<dbReference type="InterPro" id="IPR005467">
    <property type="entry name" value="His_kinase_dom"/>
</dbReference>
<dbReference type="AlphaFoldDB" id="A0A1M6MNC7"/>
<feature type="transmembrane region" description="Helical" evidence="12">
    <location>
        <begin position="12"/>
        <end position="33"/>
    </location>
</feature>
<dbReference type="STRING" id="1121302.SAMN02745163_02702"/>
<evidence type="ECO:0000256" key="12">
    <source>
        <dbReference type="SAM" id="Phobius"/>
    </source>
</evidence>
<keyword evidence="8 12" id="KW-1133">Transmembrane helix</keyword>
<dbReference type="InterPro" id="IPR004358">
    <property type="entry name" value="Sig_transdc_His_kin-like_C"/>
</dbReference>
<protein>
    <recommendedName>
        <fullName evidence="3">histidine kinase</fullName>
        <ecNumber evidence="3">2.7.13.3</ecNumber>
    </recommendedName>
</protein>
<keyword evidence="16" id="KW-1185">Reference proteome</keyword>
<dbReference type="Pfam" id="PF00672">
    <property type="entry name" value="HAMP"/>
    <property type="match status" value="1"/>
</dbReference>
<reference evidence="15 16" key="1">
    <citation type="submission" date="2016-11" db="EMBL/GenBank/DDBJ databases">
        <authorList>
            <person name="Jaros S."/>
            <person name="Januszkiewicz K."/>
            <person name="Wedrychowicz H."/>
        </authorList>
    </citation>
    <scope>NUCLEOTIDE SEQUENCE [LARGE SCALE GENOMIC DNA]</scope>
    <source>
        <strain evidence="15 16">DSM 21758</strain>
    </source>
</reference>
<keyword evidence="7" id="KW-0418">Kinase</keyword>
<evidence type="ECO:0000256" key="5">
    <source>
        <dbReference type="ARBA" id="ARBA00022679"/>
    </source>
</evidence>
<dbReference type="Gene3D" id="1.10.287.130">
    <property type="match status" value="1"/>
</dbReference>
<proteinExistence type="predicted"/>
<dbReference type="GO" id="GO:0000155">
    <property type="term" value="F:phosphorelay sensor kinase activity"/>
    <property type="evidence" value="ECO:0007669"/>
    <property type="project" value="InterPro"/>
</dbReference>
<dbReference type="CDD" id="cd00075">
    <property type="entry name" value="HATPase"/>
    <property type="match status" value="1"/>
</dbReference>
<evidence type="ECO:0000256" key="9">
    <source>
        <dbReference type="ARBA" id="ARBA00023012"/>
    </source>
</evidence>